<comment type="caution">
    <text evidence="2">The sequence shown here is derived from an EMBL/GenBank/DDBJ whole genome shotgun (WGS) entry which is preliminary data.</text>
</comment>
<dbReference type="OrthoDB" id="10068017at2759"/>
<keyword evidence="3" id="KW-1185">Reference proteome</keyword>
<proteinExistence type="predicted"/>
<evidence type="ECO:0000256" key="1">
    <source>
        <dbReference type="SAM" id="MobiDB-lite"/>
    </source>
</evidence>
<gene>
    <name evidence="2" type="ORF">RF11_03067</name>
</gene>
<evidence type="ECO:0000313" key="3">
    <source>
        <dbReference type="Proteomes" id="UP000031668"/>
    </source>
</evidence>
<dbReference type="AlphaFoldDB" id="A0A0C2MHY5"/>
<feature type="compositionally biased region" description="Basic and acidic residues" evidence="1">
    <location>
        <begin position="333"/>
        <end position="344"/>
    </location>
</feature>
<feature type="compositionally biased region" description="Polar residues" evidence="1">
    <location>
        <begin position="301"/>
        <end position="312"/>
    </location>
</feature>
<evidence type="ECO:0000313" key="2">
    <source>
        <dbReference type="EMBL" id="KII61271.1"/>
    </source>
</evidence>
<sequence>MIHPSVYQKQNNLEDLYCPAERTKNCKCMKNLKQRCLWDGKKLSGPAMLNEIIKNFKDKSVNVSYVQIYLTRQGNNLLDPRYRLENLQNGSLEAYMKFINETLEILQRNGVCKDACQNILRYPAHIFDVDLKNDSNNENEDPENNRRIRGPKKPIMPLEDYYKLDCCKYMCYKKMDNNYSYYMKLRSLANKSGVWKRWAAEQMVDTPSNETKNCKKFIMFVVGLCRNTLRSVQNDVEKRKNSDKTNDQIPIGGVAANLDTTLDILYKMPVPMVNPNIISNSKDRKSKPVIERRKTIKSQKRSNQNQIKSNIQKDPLDNPQPKLIEDVPTPLNHLHESQTERIDSKSPNNTTQSHIFTSNDDSPDNNPIYSLNPSNVHGNNTSYVGNNFIIKPFTCIYGSEPPPLEDIRTGKIYCDMGNTDSIQDPIEEKFTQFFPNSFQEFPFDLNELMDHYNYDN</sequence>
<feature type="region of interest" description="Disordered" evidence="1">
    <location>
        <begin position="275"/>
        <end position="373"/>
    </location>
</feature>
<name>A0A0C2MHY5_THEKT</name>
<feature type="compositionally biased region" description="Basic and acidic residues" evidence="1">
    <location>
        <begin position="281"/>
        <end position="293"/>
    </location>
</feature>
<accession>A0A0C2MHY5</accession>
<feature type="compositionally biased region" description="Polar residues" evidence="1">
    <location>
        <begin position="345"/>
        <end position="373"/>
    </location>
</feature>
<protein>
    <submittedName>
        <fullName evidence="2">Uncharacterized protein</fullName>
    </submittedName>
</protein>
<feature type="region of interest" description="Disordered" evidence="1">
    <location>
        <begin position="133"/>
        <end position="152"/>
    </location>
</feature>
<dbReference type="Proteomes" id="UP000031668">
    <property type="component" value="Unassembled WGS sequence"/>
</dbReference>
<organism evidence="2 3">
    <name type="scientific">Thelohanellus kitauei</name>
    <name type="common">Myxosporean</name>
    <dbReference type="NCBI Taxonomy" id="669202"/>
    <lineage>
        <taxon>Eukaryota</taxon>
        <taxon>Metazoa</taxon>
        <taxon>Cnidaria</taxon>
        <taxon>Myxozoa</taxon>
        <taxon>Myxosporea</taxon>
        <taxon>Bivalvulida</taxon>
        <taxon>Platysporina</taxon>
        <taxon>Myxobolidae</taxon>
        <taxon>Thelohanellus</taxon>
    </lineage>
</organism>
<reference evidence="2 3" key="1">
    <citation type="journal article" date="2014" name="Genome Biol. Evol.">
        <title>The genome of the myxosporean Thelohanellus kitauei shows adaptations to nutrient acquisition within its fish host.</title>
        <authorList>
            <person name="Yang Y."/>
            <person name="Xiong J."/>
            <person name="Zhou Z."/>
            <person name="Huo F."/>
            <person name="Miao W."/>
            <person name="Ran C."/>
            <person name="Liu Y."/>
            <person name="Zhang J."/>
            <person name="Feng J."/>
            <person name="Wang M."/>
            <person name="Wang M."/>
            <person name="Wang L."/>
            <person name="Yao B."/>
        </authorList>
    </citation>
    <scope>NUCLEOTIDE SEQUENCE [LARGE SCALE GENOMIC DNA]</scope>
    <source>
        <strain evidence="2">Wuqing</strain>
    </source>
</reference>
<dbReference type="EMBL" id="JWZT01005356">
    <property type="protein sequence ID" value="KII61271.1"/>
    <property type="molecule type" value="Genomic_DNA"/>
</dbReference>